<feature type="region of interest" description="Disordered" evidence="1">
    <location>
        <begin position="25"/>
        <end position="58"/>
    </location>
</feature>
<proteinExistence type="predicted"/>
<keyword evidence="4" id="KW-1185">Reference proteome</keyword>
<evidence type="ECO:0000313" key="4">
    <source>
        <dbReference type="Proteomes" id="UP000182932"/>
    </source>
</evidence>
<reference evidence="3 4" key="1">
    <citation type="submission" date="2016-10" db="EMBL/GenBank/DDBJ databases">
        <authorList>
            <person name="Varghese N."/>
            <person name="Submissions S."/>
        </authorList>
    </citation>
    <scope>NUCLEOTIDE SEQUENCE [LARGE SCALE GENOMIC DNA]</scope>
    <source>
        <strain evidence="3 4">FF3</strain>
    </source>
</reference>
<accession>A0A975W8E3</accession>
<evidence type="ECO:0000256" key="2">
    <source>
        <dbReference type="SAM" id="SignalP"/>
    </source>
</evidence>
<protein>
    <submittedName>
        <fullName evidence="3">Invasion protein IalB, involved in pathogenesis</fullName>
    </submittedName>
</protein>
<dbReference type="AlphaFoldDB" id="A0A975W8E3"/>
<feature type="signal peptide" evidence="2">
    <location>
        <begin position="1"/>
        <end position="22"/>
    </location>
</feature>
<comment type="caution">
    <text evidence="3">The sequence shown here is derived from an EMBL/GenBank/DDBJ whole genome shotgun (WGS) entry which is preliminary data.</text>
</comment>
<dbReference type="EMBL" id="FNYY01000003">
    <property type="protein sequence ID" value="SEJ08233.1"/>
    <property type="molecule type" value="Genomic_DNA"/>
</dbReference>
<dbReference type="Pfam" id="PF06776">
    <property type="entry name" value="IalB"/>
    <property type="match status" value="1"/>
</dbReference>
<dbReference type="GeneID" id="80817527"/>
<organism evidence="3 4">
    <name type="scientific">Marinovum algicola</name>
    <dbReference type="NCBI Taxonomy" id="42444"/>
    <lineage>
        <taxon>Bacteria</taxon>
        <taxon>Pseudomonadati</taxon>
        <taxon>Pseudomonadota</taxon>
        <taxon>Alphaproteobacteria</taxon>
        <taxon>Rhodobacterales</taxon>
        <taxon>Roseobacteraceae</taxon>
        <taxon>Marinovum</taxon>
    </lineage>
</organism>
<feature type="chain" id="PRO_5037432654" evidence="2">
    <location>
        <begin position="23"/>
        <end position="209"/>
    </location>
</feature>
<sequence>MPRFLSFMPVIALLALSAPVMAQETADGDATATESETPAGETAEPATGDTVPSDGEPALGQTYVKEEVGDWELRCIRTETPADDPCQLYQLLKEGDGNALAEISLFRLPEEAKLPAGATVIVPLETLLTGQLGISVDGGQPKSYPFSFCNRQGCYARIGLTAEDIAAFKRGAEAKVMIRPFAAPDQVVTSTMSLTGFTAGYDKASVINQ</sequence>
<name>A0A975W8E3_9RHOB</name>
<gene>
    <name evidence="3" type="ORF">SAMN04487940_103168</name>
</gene>
<dbReference type="Proteomes" id="UP000182932">
    <property type="component" value="Unassembled WGS sequence"/>
</dbReference>
<evidence type="ECO:0000313" key="3">
    <source>
        <dbReference type="EMBL" id="SEJ08233.1"/>
    </source>
</evidence>
<dbReference type="InterPro" id="IPR010642">
    <property type="entry name" value="Invasion_prot_B"/>
</dbReference>
<evidence type="ECO:0000256" key="1">
    <source>
        <dbReference type="SAM" id="MobiDB-lite"/>
    </source>
</evidence>
<dbReference type="Gene3D" id="2.60.40.1880">
    <property type="entry name" value="Invasion associated locus B (IalB) protein"/>
    <property type="match status" value="1"/>
</dbReference>
<dbReference type="RefSeq" id="WP_074835628.1">
    <property type="nucleotide sequence ID" value="NZ_CATLQZ010000015.1"/>
</dbReference>
<keyword evidence="2" id="KW-0732">Signal</keyword>
<dbReference type="InterPro" id="IPR038696">
    <property type="entry name" value="IalB_sf"/>
</dbReference>